<name>A0ABP7JTD0_9PSEU</name>
<dbReference type="Proteomes" id="UP001501624">
    <property type="component" value="Unassembled WGS sequence"/>
</dbReference>
<proteinExistence type="predicted"/>
<gene>
    <name evidence="2" type="ORF">GCM10022380_84990</name>
</gene>
<protein>
    <recommendedName>
        <fullName evidence="1">Helix-turn-helix domain-containing protein</fullName>
    </recommendedName>
</protein>
<evidence type="ECO:0000313" key="2">
    <source>
        <dbReference type="EMBL" id="GAA3854139.1"/>
    </source>
</evidence>
<feature type="domain" description="Helix-turn-helix" evidence="1">
    <location>
        <begin position="23"/>
        <end position="66"/>
    </location>
</feature>
<accession>A0ABP7JTD0</accession>
<organism evidence="2 3">
    <name type="scientific">Amycolatopsis tucumanensis</name>
    <dbReference type="NCBI Taxonomy" id="401106"/>
    <lineage>
        <taxon>Bacteria</taxon>
        <taxon>Bacillati</taxon>
        <taxon>Actinomycetota</taxon>
        <taxon>Actinomycetes</taxon>
        <taxon>Pseudonocardiales</taxon>
        <taxon>Pseudonocardiaceae</taxon>
        <taxon>Amycolatopsis</taxon>
    </lineage>
</organism>
<sequence>MAEINDSKDFSMRIATRAGRPAYYTISQTASMLGVGEPRIHRAIRLGTLRAERRNGRLVIPAPALIKLLGRPTVGGVG</sequence>
<dbReference type="Pfam" id="PF12728">
    <property type="entry name" value="HTH_17"/>
    <property type="match status" value="1"/>
</dbReference>
<dbReference type="EMBL" id="BAABCM010000022">
    <property type="protein sequence ID" value="GAA3854139.1"/>
    <property type="molecule type" value="Genomic_DNA"/>
</dbReference>
<dbReference type="InterPro" id="IPR041657">
    <property type="entry name" value="HTH_17"/>
</dbReference>
<keyword evidence="3" id="KW-1185">Reference proteome</keyword>
<evidence type="ECO:0000313" key="3">
    <source>
        <dbReference type="Proteomes" id="UP001501624"/>
    </source>
</evidence>
<dbReference type="RefSeq" id="WP_237339030.1">
    <property type="nucleotide sequence ID" value="NZ_BAABCM010000022.1"/>
</dbReference>
<reference evidence="3" key="1">
    <citation type="journal article" date="2019" name="Int. J. Syst. Evol. Microbiol.">
        <title>The Global Catalogue of Microorganisms (GCM) 10K type strain sequencing project: providing services to taxonomists for standard genome sequencing and annotation.</title>
        <authorList>
            <consortium name="The Broad Institute Genomics Platform"/>
            <consortium name="The Broad Institute Genome Sequencing Center for Infectious Disease"/>
            <person name="Wu L."/>
            <person name="Ma J."/>
        </authorList>
    </citation>
    <scope>NUCLEOTIDE SEQUENCE [LARGE SCALE GENOMIC DNA]</scope>
    <source>
        <strain evidence="3">JCM 17017</strain>
    </source>
</reference>
<evidence type="ECO:0000259" key="1">
    <source>
        <dbReference type="Pfam" id="PF12728"/>
    </source>
</evidence>
<comment type="caution">
    <text evidence="2">The sequence shown here is derived from an EMBL/GenBank/DDBJ whole genome shotgun (WGS) entry which is preliminary data.</text>
</comment>